<evidence type="ECO:0000313" key="1">
    <source>
        <dbReference type="EMBL" id="MPM59123.1"/>
    </source>
</evidence>
<gene>
    <name evidence="1" type="ORF">SDC9_105961</name>
</gene>
<accession>A0A645B7I7</accession>
<dbReference type="EMBL" id="VSSQ01017132">
    <property type="protein sequence ID" value="MPM59123.1"/>
    <property type="molecule type" value="Genomic_DNA"/>
</dbReference>
<proteinExistence type="predicted"/>
<name>A0A645B7I7_9ZZZZ</name>
<reference evidence="1" key="1">
    <citation type="submission" date="2019-08" db="EMBL/GenBank/DDBJ databases">
        <authorList>
            <person name="Kucharzyk K."/>
            <person name="Murdoch R.W."/>
            <person name="Higgins S."/>
            <person name="Loffler F."/>
        </authorList>
    </citation>
    <scope>NUCLEOTIDE SEQUENCE</scope>
</reference>
<protein>
    <submittedName>
        <fullName evidence="1">Uncharacterized protein</fullName>
    </submittedName>
</protein>
<sequence length="109" mass="13175">MDHKSGKGKITNTENNDREIAFDPVFYSFTNCEQQSRRADYQHVSQKKIQGSKPKFFRREWHDFLIKTFRQKCFYSKTYYKKTTYKPIFLHLHATLRNKLDWAGNQTNT</sequence>
<dbReference type="AlphaFoldDB" id="A0A645B7I7"/>
<comment type="caution">
    <text evidence="1">The sequence shown here is derived from an EMBL/GenBank/DDBJ whole genome shotgun (WGS) entry which is preliminary data.</text>
</comment>
<organism evidence="1">
    <name type="scientific">bioreactor metagenome</name>
    <dbReference type="NCBI Taxonomy" id="1076179"/>
    <lineage>
        <taxon>unclassified sequences</taxon>
        <taxon>metagenomes</taxon>
        <taxon>ecological metagenomes</taxon>
    </lineage>
</organism>